<dbReference type="AlphaFoldDB" id="A0AA38VEA7"/>
<dbReference type="InterPro" id="IPR002656">
    <property type="entry name" value="Acyl_transf_3_dom"/>
</dbReference>
<evidence type="ECO:0000313" key="4">
    <source>
        <dbReference type="Proteomes" id="UP001174694"/>
    </source>
</evidence>
<dbReference type="Pfam" id="PF01757">
    <property type="entry name" value="Acyl_transf_3"/>
    <property type="match status" value="1"/>
</dbReference>
<keyword evidence="4" id="KW-1185">Reference proteome</keyword>
<keyword evidence="1" id="KW-0812">Transmembrane</keyword>
<reference evidence="3" key="1">
    <citation type="submission" date="2022-07" db="EMBL/GenBank/DDBJ databases">
        <title>Fungi with potential for degradation of polypropylene.</title>
        <authorList>
            <person name="Gostincar C."/>
        </authorList>
    </citation>
    <scope>NUCLEOTIDE SEQUENCE</scope>
    <source>
        <strain evidence="3">EXF-13308</strain>
    </source>
</reference>
<dbReference type="InterPro" id="IPR050879">
    <property type="entry name" value="Acyltransferase_3"/>
</dbReference>
<dbReference type="PANTHER" id="PTHR23028:SF134">
    <property type="entry name" value="PUTATIVE (AFU_ORTHOLOGUE AFUA_4G08520)-RELATED"/>
    <property type="match status" value="1"/>
</dbReference>
<feature type="domain" description="Acyltransferase 3" evidence="2">
    <location>
        <begin position="63"/>
        <end position="424"/>
    </location>
</feature>
<evidence type="ECO:0000256" key="1">
    <source>
        <dbReference type="SAM" id="Phobius"/>
    </source>
</evidence>
<comment type="caution">
    <text evidence="3">The sequence shown here is derived from an EMBL/GenBank/DDBJ whole genome shotgun (WGS) entry which is preliminary data.</text>
</comment>
<keyword evidence="1" id="KW-0472">Membrane</keyword>
<evidence type="ECO:0000313" key="3">
    <source>
        <dbReference type="EMBL" id="KAJ9134108.1"/>
    </source>
</evidence>
<feature type="transmembrane region" description="Helical" evidence="1">
    <location>
        <begin position="107"/>
        <end position="134"/>
    </location>
</feature>
<name>A0AA38VEA7_9PEZI</name>
<gene>
    <name evidence="3" type="ORF">NKR23_g10327</name>
</gene>
<keyword evidence="3" id="KW-0012">Acyltransferase</keyword>
<keyword evidence="1" id="KW-1133">Transmembrane helix</keyword>
<evidence type="ECO:0000259" key="2">
    <source>
        <dbReference type="Pfam" id="PF01757"/>
    </source>
</evidence>
<feature type="transmembrane region" description="Helical" evidence="1">
    <location>
        <begin position="165"/>
        <end position="183"/>
    </location>
</feature>
<sequence>MMLAVEQPAQDPPEFRSGVEGILDGLKGLSAGKLGASILNALKPEILHRRKPGGTHRSLSRTAYLDGIRGWAALIVCFVHLAIYTHSEIELCHGFEFFPNVFITTPATWPIVRVFFSGGHFAVAIFFHISGYVLTRRMISLLHEGRRDDFVDSVHSAIFRRPLRILLPVAWSTLAFATAWHVFGIDTPWPAHQSNIFSELVSWFKETMHFFYFFRGKPLYSSYNIHTWTIPVELRGSMFVFVWLFAMHHLPHRQRILVTLATTLYLAVLTPGAFYACFFAGMLTAEMHLLYTNASMIQVRLPWDGFLKRMRARPLLTEFLMHVMLLCGLYLASEPSSDERTAEEVLGNCYGWSTLSKLIPPAYGDKEYRWFWLFWGSWMVLVSAGQINWLKGAFETSFSQYLGRNSFALYLVHGPMIGILSERLFWLAGVYKFPPSPDSLAKFGHLYNRWFDASWWPFPDAGPRGMEPNFLFCAVTSIVVFLYIAELGTKMFDTPSVQLASHGIISEGF</sequence>
<dbReference type="PANTHER" id="PTHR23028">
    <property type="entry name" value="ACETYLTRANSFERASE"/>
    <property type="match status" value="1"/>
</dbReference>
<feature type="transmembrane region" description="Helical" evidence="1">
    <location>
        <begin position="468"/>
        <end position="485"/>
    </location>
</feature>
<dbReference type="GO" id="GO:0016747">
    <property type="term" value="F:acyltransferase activity, transferring groups other than amino-acyl groups"/>
    <property type="evidence" value="ECO:0007669"/>
    <property type="project" value="InterPro"/>
</dbReference>
<feature type="transmembrane region" description="Helical" evidence="1">
    <location>
        <begin position="225"/>
        <end position="245"/>
    </location>
</feature>
<feature type="transmembrane region" description="Helical" evidence="1">
    <location>
        <begin position="407"/>
        <end position="428"/>
    </location>
</feature>
<feature type="transmembrane region" description="Helical" evidence="1">
    <location>
        <begin position="370"/>
        <end position="387"/>
    </location>
</feature>
<organism evidence="3 4">
    <name type="scientific">Pleurostoma richardsiae</name>
    <dbReference type="NCBI Taxonomy" id="41990"/>
    <lineage>
        <taxon>Eukaryota</taxon>
        <taxon>Fungi</taxon>
        <taxon>Dikarya</taxon>
        <taxon>Ascomycota</taxon>
        <taxon>Pezizomycotina</taxon>
        <taxon>Sordariomycetes</taxon>
        <taxon>Sordariomycetidae</taxon>
        <taxon>Calosphaeriales</taxon>
        <taxon>Pleurostomataceae</taxon>
        <taxon>Pleurostoma</taxon>
    </lineage>
</organism>
<accession>A0AA38VEA7</accession>
<proteinExistence type="predicted"/>
<dbReference type="Proteomes" id="UP001174694">
    <property type="component" value="Unassembled WGS sequence"/>
</dbReference>
<keyword evidence="3" id="KW-0808">Transferase</keyword>
<dbReference type="EMBL" id="JANBVO010000045">
    <property type="protein sequence ID" value="KAJ9134108.1"/>
    <property type="molecule type" value="Genomic_DNA"/>
</dbReference>
<feature type="transmembrane region" description="Helical" evidence="1">
    <location>
        <begin position="68"/>
        <end position="87"/>
    </location>
</feature>
<feature type="transmembrane region" description="Helical" evidence="1">
    <location>
        <begin position="257"/>
        <end position="281"/>
    </location>
</feature>
<protein>
    <submittedName>
        <fullName evidence="3">Acyltransferase like protein</fullName>
    </submittedName>
</protein>